<protein>
    <submittedName>
        <fullName evidence="1">Uncharacterized protein</fullName>
    </submittedName>
</protein>
<proteinExistence type="predicted"/>
<reference evidence="1" key="1">
    <citation type="submission" date="2019-03" db="EMBL/GenBank/DDBJ databases">
        <authorList>
            <person name="Hao L."/>
        </authorList>
    </citation>
    <scope>NUCLEOTIDE SEQUENCE</scope>
</reference>
<accession>A0A485LZN4</accession>
<evidence type="ECO:0000313" key="1">
    <source>
        <dbReference type="EMBL" id="VFU14631.1"/>
    </source>
</evidence>
<name>A0A485LZN4_9ZZZZ</name>
<sequence>MAYPSFFSGEIALTFLGDNIPAIGPKFTDREEAVLTARRYLQGINQMAGGNRNNTLKIAFKRQADGRYSLVMEGSRQLIGKLQDLDELFMKRFLKSLKKKLFILTCFVEGVDGLECLVLTEGLGAVFYAPCAVKSWRP</sequence>
<dbReference type="AlphaFoldDB" id="A0A485LZN4"/>
<organism evidence="1">
    <name type="scientific">anaerobic digester metagenome</name>
    <dbReference type="NCBI Taxonomy" id="1263854"/>
    <lineage>
        <taxon>unclassified sequences</taxon>
        <taxon>metagenomes</taxon>
        <taxon>ecological metagenomes</taxon>
    </lineage>
</organism>
<gene>
    <name evidence="1" type="ORF">SCFA_2570005</name>
</gene>
<dbReference type="EMBL" id="CAADRN010000176">
    <property type="protein sequence ID" value="VFU14631.1"/>
    <property type="molecule type" value="Genomic_DNA"/>
</dbReference>